<evidence type="ECO:0000256" key="1">
    <source>
        <dbReference type="SAM" id="Phobius"/>
    </source>
</evidence>
<keyword evidence="3" id="KW-1185">Reference proteome</keyword>
<dbReference type="Ensembl" id="ENSCWAT00000007466.1">
    <property type="protein sequence ID" value="ENSCWAP00000006869.1"/>
    <property type="gene ID" value="ENSCWAG00000005329.1"/>
</dbReference>
<reference evidence="2" key="2">
    <citation type="submission" date="2025-09" db="UniProtKB">
        <authorList>
            <consortium name="Ensembl"/>
        </authorList>
    </citation>
    <scope>IDENTIFICATION</scope>
</reference>
<reference evidence="2" key="1">
    <citation type="submission" date="2025-08" db="UniProtKB">
        <authorList>
            <consortium name="Ensembl"/>
        </authorList>
    </citation>
    <scope>IDENTIFICATION</scope>
</reference>
<evidence type="ECO:0000313" key="2">
    <source>
        <dbReference type="Ensembl" id="ENSCWAP00000006869.1"/>
    </source>
</evidence>
<protein>
    <submittedName>
        <fullName evidence="2">Uncharacterized protein</fullName>
    </submittedName>
</protein>
<feature type="transmembrane region" description="Helical" evidence="1">
    <location>
        <begin position="14"/>
        <end position="36"/>
    </location>
</feature>
<keyword evidence="1" id="KW-1133">Transmembrane helix</keyword>
<sequence>RQIPVHGFVALARVAAVASTSVCAPVAGVVLAQYIFTLKGKMGRKKTIEMFGKNTLTYVCVVHAGISIFYSFLFHFIV</sequence>
<evidence type="ECO:0000313" key="3">
    <source>
        <dbReference type="Proteomes" id="UP000694540"/>
    </source>
</evidence>
<proteinExistence type="predicted"/>
<feature type="transmembrane region" description="Helical" evidence="1">
    <location>
        <begin position="56"/>
        <end position="77"/>
    </location>
</feature>
<keyword evidence="1" id="KW-0472">Membrane</keyword>
<dbReference type="Proteomes" id="UP000694540">
    <property type="component" value="Unplaced"/>
</dbReference>
<keyword evidence="1" id="KW-0812">Transmembrane</keyword>
<name>A0A8C3W0D1_9CETA</name>
<organism evidence="2 3">
    <name type="scientific">Catagonus wagneri</name>
    <name type="common">Chacoan peccary</name>
    <dbReference type="NCBI Taxonomy" id="51154"/>
    <lineage>
        <taxon>Eukaryota</taxon>
        <taxon>Metazoa</taxon>
        <taxon>Chordata</taxon>
        <taxon>Craniata</taxon>
        <taxon>Vertebrata</taxon>
        <taxon>Euteleostomi</taxon>
        <taxon>Mammalia</taxon>
        <taxon>Eutheria</taxon>
        <taxon>Laurasiatheria</taxon>
        <taxon>Artiodactyla</taxon>
        <taxon>Suina</taxon>
        <taxon>Tayassuidae</taxon>
        <taxon>Catagonus</taxon>
    </lineage>
</organism>
<accession>A0A8C3W0D1</accession>
<dbReference type="AlphaFoldDB" id="A0A8C3W0D1"/>